<keyword evidence="1" id="KW-0378">Hydrolase</keyword>
<dbReference type="CDD" id="cd11338">
    <property type="entry name" value="AmyAc_CMD"/>
    <property type="match status" value="1"/>
</dbReference>
<dbReference type="InterPro" id="IPR014756">
    <property type="entry name" value="Ig_E-set"/>
</dbReference>
<dbReference type="Proteomes" id="UP000320239">
    <property type="component" value="Unassembled WGS sequence"/>
</dbReference>
<gene>
    <name evidence="4" type="ORF">FHX34_104394</name>
</gene>
<proteinExistence type="predicted"/>
<evidence type="ECO:0000313" key="4">
    <source>
        <dbReference type="EMBL" id="TWG14095.1"/>
    </source>
</evidence>
<evidence type="ECO:0000313" key="5">
    <source>
        <dbReference type="Proteomes" id="UP000320239"/>
    </source>
</evidence>
<dbReference type="Pfam" id="PF00128">
    <property type="entry name" value="Alpha-amylase"/>
    <property type="match status" value="2"/>
</dbReference>
<dbReference type="GO" id="GO:0005975">
    <property type="term" value="P:carbohydrate metabolic process"/>
    <property type="evidence" value="ECO:0007669"/>
    <property type="project" value="InterPro"/>
</dbReference>
<dbReference type="InterPro" id="IPR004185">
    <property type="entry name" value="Glyco_hydro_13_lg-like_dom"/>
</dbReference>
<dbReference type="InterPro" id="IPR017853">
    <property type="entry name" value="GH"/>
</dbReference>
<name>A0A561VR42_ACTTI</name>
<organism evidence="4 5">
    <name type="scientific">Actinoplanes teichomyceticus</name>
    <dbReference type="NCBI Taxonomy" id="1867"/>
    <lineage>
        <taxon>Bacteria</taxon>
        <taxon>Bacillati</taxon>
        <taxon>Actinomycetota</taxon>
        <taxon>Actinomycetes</taxon>
        <taxon>Micromonosporales</taxon>
        <taxon>Micromonosporaceae</taxon>
        <taxon>Actinoplanes</taxon>
    </lineage>
</organism>
<dbReference type="InterPro" id="IPR013783">
    <property type="entry name" value="Ig-like_fold"/>
</dbReference>
<dbReference type="Gene3D" id="2.60.40.10">
    <property type="entry name" value="Immunoglobulins"/>
    <property type="match status" value="1"/>
</dbReference>
<dbReference type="OrthoDB" id="9802433at2"/>
<dbReference type="SMART" id="SM00642">
    <property type="entry name" value="Aamy"/>
    <property type="match status" value="1"/>
</dbReference>
<keyword evidence="2" id="KW-0326">Glycosidase</keyword>
<evidence type="ECO:0000256" key="1">
    <source>
        <dbReference type="ARBA" id="ARBA00022801"/>
    </source>
</evidence>
<comment type="caution">
    <text evidence="4">The sequence shown here is derived from an EMBL/GenBank/DDBJ whole genome shotgun (WGS) entry which is preliminary data.</text>
</comment>
<reference evidence="4 5" key="1">
    <citation type="submission" date="2019-06" db="EMBL/GenBank/DDBJ databases">
        <title>Sequencing the genomes of 1000 actinobacteria strains.</title>
        <authorList>
            <person name="Klenk H.-P."/>
        </authorList>
    </citation>
    <scope>NUCLEOTIDE SEQUENCE [LARGE SCALE GENOMIC DNA]</scope>
    <source>
        <strain evidence="4 5">DSM 43866</strain>
    </source>
</reference>
<dbReference type="EMBL" id="VIWY01000004">
    <property type="protein sequence ID" value="TWG14095.1"/>
    <property type="molecule type" value="Genomic_DNA"/>
</dbReference>
<accession>A0A561VR42</accession>
<dbReference type="InterPro" id="IPR006047">
    <property type="entry name" value="GH13_cat_dom"/>
</dbReference>
<evidence type="ECO:0000256" key="2">
    <source>
        <dbReference type="ARBA" id="ARBA00023295"/>
    </source>
</evidence>
<evidence type="ECO:0000259" key="3">
    <source>
        <dbReference type="SMART" id="SM00642"/>
    </source>
</evidence>
<keyword evidence="5" id="KW-1185">Reference proteome</keyword>
<dbReference type="SUPFAM" id="SSF81296">
    <property type="entry name" value="E set domains"/>
    <property type="match status" value="1"/>
</dbReference>
<dbReference type="CDD" id="cd02857">
    <property type="entry name" value="E_set_CDase_PDE_N"/>
    <property type="match status" value="1"/>
</dbReference>
<dbReference type="Gene3D" id="3.20.20.80">
    <property type="entry name" value="Glycosidases"/>
    <property type="match status" value="1"/>
</dbReference>
<dbReference type="AlphaFoldDB" id="A0A561VR42"/>
<dbReference type="PANTHER" id="PTHR10357:SF210">
    <property type="entry name" value="MALTODEXTRIN GLUCOSIDASE"/>
    <property type="match status" value="1"/>
</dbReference>
<dbReference type="RefSeq" id="WP_122980108.1">
    <property type="nucleotide sequence ID" value="NZ_BOMX01000086.1"/>
</dbReference>
<sequence>MNRLLRPHHDGSEGYVSNPAPALGETVAVFVRVPAGTRVSRVHLRWIRDGEPVFTSAVVDRHDGGGQWWRAEIEVRNPVTPYRFLLRTAGGAVRWLTGCGVTSHDVPDATDFRLVAYAPAPAWARDAVVYQIFPDRFARSAAAHARPTPDWAVRCGWDEPVAAAGPLRGAQLYGGDLDGIAEHLDHVADLGANTLYLTPFFPSRSNHRYDSSSFDVVDPLLGGDAALARLADAAHARGMRLVGDLTTNHTGAAHPWFPAERDLYYFTADGGYESWLGVPSLPKLNWGSAELRRRFARIAQRWLTGPYALDGWRIDVANMTGRRGADDFSREAAVLLRRAVGQVRPDALLIGEHAHDATADLDRDGWQGTMNYAGFTRPVWSWLRAAVLPFDDFLGVPGEIPERDAGALVATMSAFAAQMSWRSWTASWQLLSSHDTPRIRSVVGDAARHEVAAGLLGTLPGTPMIFAGDELGLTGVNGEHSRTPMPWNRPETWDRRTHDTYREILALRRATPALRAGGLRWAHAAGDTLAFLRESRDDAVLVVARRAGGEPLRLTGLPTGIDGTNLYGGADALKVGPDGCIEINGDGPTFQVWSVRQRQ</sequence>
<dbReference type="SUPFAM" id="SSF51445">
    <property type="entry name" value="(Trans)glycosidases"/>
    <property type="match status" value="1"/>
</dbReference>
<dbReference type="PANTHER" id="PTHR10357">
    <property type="entry name" value="ALPHA-AMYLASE FAMILY MEMBER"/>
    <property type="match status" value="1"/>
</dbReference>
<protein>
    <submittedName>
        <fullName evidence="4">Alpha-glucosidase</fullName>
    </submittedName>
</protein>
<feature type="domain" description="Glycosyl hydrolase family 13 catalytic" evidence="3">
    <location>
        <begin position="131"/>
        <end position="508"/>
    </location>
</feature>
<dbReference type="GO" id="GO:0004553">
    <property type="term" value="F:hydrolase activity, hydrolyzing O-glycosyl compounds"/>
    <property type="evidence" value="ECO:0007669"/>
    <property type="project" value="InterPro"/>
</dbReference>